<evidence type="ECO:0000256" key="3">
    <source>
        <dbReference type="ARBA" id="ARBA00023125"/>
    </source>
</evidence>
<evidence type="ECO:0000256" key="4">
    <source>
        <dbReference type="ARBA" id="ARBA00023163"/>
    </source>
</evidence>
<accession>A0ABX1XSN7</accession>
<keyword evidence="4" id="KW-0804">Transcription</keyword>
<protein>
    <submittedName>
        <fullName evidence="6">Methyltransferase domain-containing protein</fullName>
    </submittedName>
</protein>
<dbReference type="EMBL" id="WHOA01000072">
    <property type="protein sequence ID" value="NOU71572.1"/>
    <property type="molecule type" value="Genomic_DNA"/>
</dbReference>
<keyword evidence="3" id="KW-0238">DNA-binding</keyword>
<dbReference type="CDD" id="cd02440">
    <property type="entry name" value="AdoMet_MTases"/>
    <property type="match status" value="1"/>
</dbReference>
<dbReference type="InterPro" id="IPR009061">
    <property type="entry name" value="DNA-bd_dom_put_sf"/>
</dbReference>
<organism evidence="6 7">
    <name type="scientific">Paenibacillus phytorum</name>
    <dbReference type="NCBI Taxonomy" id="2654977"/>
    <lineage>
        <taxon>Bacteria</taxon>
        <taxon>Bacillati</taxon>
        <taxon>Bacillota</taxon>
        <taxon>Bacilli</taxon>
        <taxon>Bacillales</taxon>
        <taxon>Paenibacillaceae</taxon>
        <taxon>Paenibacillus</taxon>
    </lineage>
</organism>
<dbReference type="SUPFAM" id="SSF53335">
    <property type="entry name" value="S-adenosyl-L-methionine-dependent methyltransferases"/>
    <property type="match status" value="1"/>
</dbReference>
<dbReference type="Proteomes" id="UP000616779">
    <property type="component" value="Unassembled WGS sequence"/>
</dbReference>
<dbReference type="GO" id="GO:0032259">
    <property type="term" value="P:methylation"/>
    <property type="evidence" value="ECO:0007669"/>
    <property type="project" value="UniProtKB-KW"/>
</dbReference>
<evidence type="ECO:0000259" key="5">
    <source>
        <dbReference type="PROSITE" id="PS50937"/>
    </source>
</evidence>
<keyword evidence="1" id="KW-0678">Repressor</keyword>
<dbReference type="PANTHER" id="PTHR30204">
    <property type="entry name" value="REDOX-CYCLING DRUG-SENSING TRANSCRIPTIONAL ACTIVATOR SOXR"/>
    <property type="match status" value="1"/>
</dbReference>
<dbReference type="Gene3D" id="3.40.50.150">
    <property type="entry name" value="Vaccinia Virus protein VP39"/>
    <property type="match status" value="1"/>
</dbReference>
<proteinExistence type="predicted"/>
<dbReference type="Gene3D" id="1.10.1660.10">
    <property type="match status" value="1"/>
</dbReference>
<reference evidence="6 7" key="1">
    <citation type="submission" date="2019-10" db="EMBL/GenBank/DDBJ databases">
        <title>Description of Paenibacillus terrestris sp. nov.</title>
        <authorList>
            <person name="Carlier A."/>
            <person name="Qi S."/>
        </authorList>
    </citation>
    <scope>NUCLEOTIDE SEQUENCE [LARGE SCALE GENOMIC DNA]</scope>
    <source>
        <strain evidence="6 7">LMG 31458</strain>
    </source>
</reference>
<dbReference type="GO" id="GO:0008168">
    <property type="term" value="F:methyltransferase activity"/>
    <property type="evidence" value="ECO:0007669"/>
    <property type="project" value="UniProtKB-KW"/>
</dbReference>
<keyword evidence="2" id="KW-0805">Transcription regulation</keyword>
<keyword evidence="6" id="KW-0489">Methyltransferase</keyword>
<evidence type="ECO:0000313" key="7">
    <source>
        <dbReference type="Proteomes" id="UP000616779"/>
    </source>
</evidence>
<dbReference type="InterPro" id="IPR000551">
    <property type="entry name" value="MerR-type_HTH_dom"/>
</dbReference>
<dbReference type="PRINTS" id="PR00040">
    <property type="entry name" value="HTHMERR"/>
</dbReference>
<dbReference type="PANTHER" id="PTHR30204:SF69">
    <property type="entry name" value="MERR-FAMILY TRANSCRIPTIONAL REGULATOR"/>
    <property type="match status" value="1"/>
</dbReference>
<feature type="domain" description="HTH merR-type" evidence="5">
    <location>
        <begin position="10"/>
        <end position="79"/>
    </location>
</feature>
<dbReference type="SUPFAM" id="SSF46955">
    <property type="entry name" value="Putative DNA-binding domain"/>
    <property type="match status" value="1"/>
</dbReference>
<evidence type="ECO:0000256" key="2">
    <source>
        <dbReference type="ARBA" id="ARBA00023015"/>
    </source>
</evidence>
<dbReference type="SMART" id="SM00422">
    <property type="entry name" value="HTH_MERR"/>
    <property type="match status" value="1"/>
</dbReference>
<dbReference type="Pfam" id="PF08241">
    <property type="entry name" value="Methyltransf_11"/>
    <property type="match status" value="1"/>
</dbReference>
<evidence type="ECO:0000313" key="6">
    <source>
        <dbReference type="EMBL" id="NOU71572.1"/>
    </source>
</evidence>
<keyword evidence="6" id="KW-0808">Transferase</keyword>
<gene>
    <name evidence="6" type="ORF">GC098_09080</name>
</gene>
<dbReference type="CDD" id="cd01106">
    <property type="entry name" value="HTH_TipAL-Mta"/>
    <property type="match status" value="1"/>
</dbReference>
<sequence length="376" mass="42588">MQLCHDGGPYMLINEISRKLGITARAIRFYEQKGLLKPAKQKENGYRTYTEQDAWRLQTIISLREVGMTLEDIRQTLTQTDVNQQEEVLSALQMQRSMLFQQWTEMKQIISTMDQMIQAAQGSSILPTELLYELAQQSKELRDLRGSWRDHWDFDRKAQQFDELLQPASSFVDITENGPLKDIDRSSPPVYTSYEAALDKIAQLISPAHGLKGLDVGTGTGNLAGKLQQIGLTMSAIDQSKQMLKFCAAKYANIELKLGNVLAIPFMDGTFDYVVSSFALHHLTEAQRELAWGEMLRVLKPGGVVCLADYMMQDRSEADAFLANLISSKATKLPMMHEQVDLYMTHTHITEWLLSHTSQVKSEPLGNNIYVVYAQK</sequence>
<dbReference type="Pfam" id="PF13411">
    <property type="entry name" value="MerR_1"/>
    <property type="match status" value="1"/>
</dbReference>
<dbReference type="InterPro" id="IPR029063">
    <property type="entry name" value="SAM-dependent_MTases_sf"/>
</dbReference>
<dbReference type="PROSITE" id="PS50937">
    <property type="entry name" value="HTH_MERR_2"/>
    <property type="match status" value="1"/>
</dbReference>
<keyword evidence="7" id="KW-1185">Reference proteome</keyword>
<dbReference type="InterPro" id="IPR013216">
    <property type="entry name" value="Methyltransf_11"/>
</dbReference>
<evidence type="ECO:0000256" key="1">
    <source>
        <dbReference type="ARBA" id="ARBA00022491"/>
    </source>
</evidence>
<dbReference type="InterPro" id="IPR047057">
    <property type="entry name" value="MerR_fam"/>
</dbReference>
<name>A0ABX1XSN7_9BACL</name>
<comment type="caution">
    <text evidence="6">The sequence shown here is derived from an EMBL/GenBank/DDBJ whole genome shotgun (WGS) entry which is preliminary data.</text>
</comment>